<keyword evidence="2" id="KW-0479">Metal-binding</keyword>
<feature type="domain" description="Metallo-beta-lactamase" evidence="6">
    <location>
        <begin position="80"/>
        <end position="298"/>
    </location>
</feature>
<evidence type="ECO:0000313" key="8">
    <source>
        <dbReference type="Proteomes" id="UP001379533"/>
    </source>
</evidence>
<accession>A0ABZ2K5Z2</accession>
<dbReference type="PANTHER" id="PTHR42978">
    <property type="entry name" value="QUORUM-QUENCHING LACTONASE YTNP-RELATED-RELATED"/>
    <property type="match status" value="1"/>
</dbReference>
<sequence>MIRGRKLRLVALAMVLAPLALLASSFLAAPLPAPAPLPDPVPAASPPAGMALFQLPTGVTHRSAAFAYRGGSFRDPRDFTMTAALVQHPRGDLLIDTGFGRNIDAHFREMPFLFRAITSFDRGRSAAEQLEAAGYDRTRLRGILLTHAHWDHVSGVSDFPEVPVLVTSEERRFIEDGGRLTAVARMAAPHYETYAFDGGAYLGFPQSHDLYGDGSIVVVPAPGHTPGSIIAFVALPNGHRYAFVGDLAWQREGITEREERPWLARTFADRDPPRVRENLLRMAAIATRFPDLTLVPAHDARAFAALPTL</sequence>
<dbReference type="SMART" id="SM00849">
    <property type="entry name" value="Lactamase_B"/>
    <property type="match status" value="1"/>
</dbReference>
<dbReference type="InterPro" id="IPR051013">
    <property type="entry name" value="MBL_superfamily_lactonases"/>
</dbReference>
<gene>
    <name evidence="7" type="ORF">LZC95_47645</name>
</gene>
<evidence type="ECO:0000259" key="6">
    <source>
        <dbReference type="SMART" id="SM00849"/>
    </source>
</evidence>
<dbReference type="RefSeq" id="WP_394844709.1">
    <property type="nucleotide sequence ID" value="NZ_CP089982.1"/>
</dbReference>
<keyword evidence="4" id="KW-0862">Zinc</keyword>
<protein>
    <submittedName>
        <fullName evidence="7">MBL fold metallo-hydrolase</fullName>
    </submittedName>
</protein>
<comment type="similarity">
    <text evidence="1">Belongs to the metallo-beta-lactamase superfamily.</text>
</comment>
<feature type="signal peptide" evidence="5">
    <location>
        <begin position="1"/>
        <end position="28"/>
    </location>
</feature>
<keyword evidence="5" id="KW-0732">Signal</keyword>
<feature type="chain" id="PRO_5047550542" evidence="5">
    <location>
        <begin position="29"/>
        <end position="309"/>
    </location>
</feature>
<evidence type="ECO:0000256" key="3">
    <source>
        <dbReference type="ARBA" id="ARBA00022801"/>
    </source>
</evidence>
<dbReference type="Proteomes" id="UP001379533">
    <property type="component" value="Chromosome"/>
</dbReference>
<evidence type="ECO:0000256" key="2">
    <source>
        <dbReference type="ARBA" id="ARBA00022723"/>
    </source>
</evidence>
<dbReference type="InterPro" id="IPR001279">
    <property type="entry name" value="Metallo-B-lactamas"/>
</dbReference>
<keyword evidence="8" id="KW-1185">Reference proteome</keyword>
<dbReference type="Pfam" id="PF00753">
    <property type="entry name" value="Lactamase_B"/>
    <property type="match status" value="1"/>
</dbReference>
<evidence type="ECO:0000256" key="1">
    <source>
        <dbReference type="ARBA" id="ARBA00007749"/>
    </source>
</evidence>
<name>A0ABZ2K5Z2_9BACT</name>
<dbReference type="SUPFAM" id="SSF56281">
    <property type="entry name" value="Metallo-hydrolase/oxidoreductase"/>
    <property type="match status" value="1"/>
</dbReference>
<dbReference type="PANTHER" id="PTHR42978:SF3">
    <property type="entry name" value="BLR3078 PROTEIN"/>
    <property type="match status" value="1"/>
</dbReference>
<dbReference type="Gene3D" id="3.60.15.10">
    <property type="entry name" value="Ribonuclease Z/Hydroxyacylglutathione hydrolase-like"/>
    <property type="match status" value="1"/>
</dbReference>
<dbReference type="InterPro" id="IPR036866">
    <property type="entry name" value="RibonucZ/Hydroxyglut_hydro"/>
</dbReference>
<dbReference type="EMBL" id="CP089982">
    <property type="protein sequence ID" value="WXA94106.1"/>
    <property type="molecule type" value="Genomic_DNA"/>
</dbReference>
<dbReference type="CDD" id="cd07730">
    <property type="entry name" value="metallo-hydrolase-like_MBL-fold"/>
    <property type="match status" value="1"/>
</dbReference>
<evidence type="ECO:0000313" key="7">
    <source>
        <dbReference type="EMBL" id="WXA94106.1"/>
    </source>
</evidence>
<evidence type="ECO:0000256" key="5">
    <source>
        <dbReference type="SAM" id="SignalP"/>
    </source>
</evidence>
<organism evidence="7 8">
    <name type="scientific">Pendulispora brunnea</name>
    <dbReference type="NCBI Taxonomy" id="2905690"/>
    <lineage>
        <taxon>Bacteria</taxon>
        <taxon>Pseudomonadati</taxon>
        <taxon>Myxococcota</taxon>
        <taxon>Myxococcia</taxon>
        <taxon>Myxococcales</taxon>
        <taxon>Sorangiineae</taxon>
        <taxon>Pendulisporaceae</taxon>
        <taxon>Pendulispora</taxon>
    </lineage>
</organism>
<proteinExistence type="inferred from homology"/>
<evidence type="ECO:0000256" key="4">
    <source>
        <dbReference type="ARBA" id="ARBA00022833"/>
    </source>
</evidence>
<reference evidence="7 8" key="1">
    <citation type="submission" date="2021-12" db="EMBL/GenBank/DDBJ databases">
        <title>Discovery of the Pendulisporaceae a myxobacterial family with distinct sporulation behavior and unique specialized metabolism.</title>
        <authorList>
            <person name="Garcia R."/>
            <person name="Popoff A."/>
            <person name="Bader C.D."/>
            <person name="Loehr J."/>
            <person name="Walesch S."/>
            <person name="Walt C."/>
            <person name="Boldt J."/>
            <person name="Bunk B."/>
            <person name="Haeckl F.J.F.P.J."/>
            <person name="Gunesch A.P."/>
            <person name="Birkelbach J."/>
            <person name="Nuebel U."/>
            <person name="Pietschmann T."/>
            <person name="Bach T."/>
            <person name="Mueller R."/>
        </authorList>
    </citation>
    <scope>NUCLEOTIDE SEQUENCE [LARGE SCALE GENOMIC DNA]</scope>
    <source>
        <strain evidence="7 8">MSr12523</strain>
    </source>
</reference>
<keyword evidence="3" id="KW-0378">Hydrolase</keyword>